<feature type="transmembrane region" description="Helical" evidence="1">
    <location>
        <begin position="327"/>
        <end position="350"/>
    </location>
</feature>
<feature type="transmembrane region" description="Helical" evidence="1">
    <location>
        <begin position="153"/>
        <end position="175"/>
    </location>
</feature>
<protein>
    <recommendedName>
        <fullName evidence="6">ABC-2 type transport system permease protein</fullName>
    </recommendedName>
</protein>
<dbReference type="Proteomes" id="UP000297725">
    <property type="component" value="Unassembled WGS sequence"/>
</dbReference>
<feature type="transmembrane region" description="Helical" evidence="1">
    <location>
        <begin position="195"/>
        <end position="216"/>
    </location>
</feature>
<keyword evidence="1" id="KW-0472">Membrane</keyword>
<proteinExistence type="predicted"/>
<evidence type="ECO:0000313" key="5">
    <source>
        <dbReference type="Proteomes" id="UP000297725"/>
    </source>
</evidence>
<dbReference type="AlphaFoldDB" id="A0A4Z0D6Q5"/>
<dbReference type="OrthoDB" id="2327270at2"/>
<feature type="transmembrane region" description="Helical" evidence="1">
    <location>
        <begin position="285"/>
        <end position="306"/>
    </location>
</feature>
<evidence type="ECO:0000313" key="2">
    <source>
        <dbReference type="EMBL" id="QCA28625.1"/>
    </source>
</evidence>
<dbReference type="Proteomes" id="UP000296883">
    <property type="component" value="Chromosome"/>
</dbReference>
<dbReference type="PANTHER" id="PTHR39177">
    <property type="entry name" value="ABC TRANSPORTER PERMEASE YTRC-RELATED"/>
    <property type="match status" value="1"/>
</dbReference>
<keyword evidence="1" id="KW-1133">Transmembrane helix</keyword>
<keyword evidence="4" id="KW-1185">Reference proteome</keyword>
<sequence>MNNSLLKIIWQRHKLILLVAVAVIIGSYIQSTVSQYNSWKDQDDYYHSKVFKENFYEEMKENKKAGIDGVMSSITDEGEEQFTNNFKEYQEQSIENNKVFSQDYYGINYYGSNFFTLVSLLTIFLGLAVFLYDNNANFNQALFSSRFTRKQIFNSKLGMFSLAFFTSHIIGTIIYLLGIFKSIPKENLAVSVGELIPSVVACLLLGACFFYVSVLAGIIMGQWLFAAPTVMAFFLSIDYFKSSIVDWMIIFNGEYDDYTNGTGIDYTRYSLDNWVSDYSNNSVPISQWISMVIIIVGCIGVSYWLFQQLSTDNAHQYLAFDFLKKPVLITAMIYIFFSVFSVDLYGGIIYEKMSTLVIMIAMMLVSMILIYVVFHLLIYRELPFKMKQSRS</sequence>
<dbReference type="RefSeq" id="WP_135254773.1">
    <property type="nucleotide sequence ID" value="NZ_CP038865.1"/>
</dbReference>
<organism evidence="2 4">
    <name type="scientific">Vagococcus xieshaowenii</name>
    <dbReference type="NCBI Taxonomy" id="2562451"/>
    <lineage>
        <taxon>Bacteria</taxon>
        <taxon>Bacillati</taxon>
        <taxon>Bacillota</taxon>
        <taxon>Bacilli</taxon>
        <taxon>Lactobacillales</taxon>
        <taxon>Enterococcaceae</taxon>
        <taxon>Vagococcus</taxon>
    </lineage>
</organism>
<accession>A0A7Z2B5K9</accession>
<keyword evidence="1" id="KW-0812">Transmembrane</keyword>
<evidence type="ECO:0000313" key="4">
    <source>
        <dbReference type="Proteomes" id="UP000296883"/>
    </source>
</evidence>
<feature type="transmembrane region" description="Helical" evidence="1">
    <location>
        <begin position="114"/>
        <end position="132"/>
    </location>
</feature>
<name>A0A4Z0D6Q5_9ENTE</name>
<reference evidence="3 5" key="1">
    <citation type="submission" date="2019-03" db="EMBL/GenBank/DDBJ databases">
        <title>Vagococcus sp. was isolated fron gut of Carduelis flavirostris.</title>
        <authorList>
            <person name="Ge Y."/>
        </authorList>
    </citation>
    <scope>NUCLEOTIDE SEQUENCE [LARGE SCALE GENOMIC DNA]</scope>
    <source>
        <strain evidence="3 5">CF-210</strain>
    </source>
</reference>
<gene>
    <name evidence="3" type="ORF">E4031_07205</name>
    <name evidence="2" type="ORF">E4Z98_04570</name>
</gene>
<dbReference type="EMBL" id="SRHU01000024">
    <property type="protein sequence ID" value="TFZ40567.1"/>
    <property type="molecule type" value="Genomic_DNA"/>
</dbReference>
<evidence type="ECO:0008006" key="6">
    <source>
        <dbReference type="Google" id="ProtNLM"/>
    </source>
</evidence>
<accession>A0A4Z0D6Q5</accession>
<dbReference type="PANTHER" id="PTHR39177:SF1">
    <property type="entry name" value="ABC TRANSPORTER PERMEASE YTRC-RELATED"/>
    <property type="match status" value="1"/>
</dbReference>
<evidence type="ECO:0000313" key="3">
    <source>
        <dbReference type="EMBL" id="TFZ40567.1"/>
    </source>
</evidence>
<dbReference type="KEGG" id="vac:E4Z98_04570"/>
<dbReference type="InterPro" id="IPR053046">
    <property type="entry name" value="ABC-5_transporter"/>
</dbReference>
<dbReference type="EMBL" id="CP038865">
    <property type="protein sequence ID" value="QCA28625.1"/>
    <property type="molecule type" value="Genomic_DNA"/>
</dbReference>
<evidence type="ECO:0000256" key="1">
    <source>
        <dbReference type="SAM" id="Phobius"/>
    </source>
</evidence>
<reference evidence="2 4" key="2">
    <citation type="journal article" date="2020" name="Int. J. Syst. Evol. Microbiol.">
        <title>Vagococcus xieshaowenii sp. nov., isolated from snow finch (Montifringilla taczanowskii) cloacal content.</title>
        <authorList>
            <person name="Ge Y."/>
            <person name="Yang J."/>
            <person name="Lai X.H."/>
            <person name="Zhang G."/>
            <person name="Jin D."/>
            <person name="Lu S."/>
            <person name="Wang B."/>
            <person name="Huang Y."/>
            <person name="Huang Y."/>
            <person name="Ren Z."/>
            <person name="Zhang X."/>
            <person name="Xu J."/>
        </authorList>
    </citation>
    <scope>NUCLEOTIDE SEQUENCE [LARGE SCALE GENOMIC DNA]</scope>
    <source>
        <strain evidence="4">personal::cf-49</strain>
        <strain evidence="2">Personal::cf-49</strain>
    </source>
</reference>
<feature type="transmembrane region" description="Helical" evidence="1">
    <location>
        <begin position="356"/>
        <end position="379"/>
    </location>
</feature>
<feature type="transmembrane region" description="Helical" evidence="1">
    <location>
        <begin position="223"/>
        <end position="240"/>
    </location>
</feature>